<dbReference type="Pfam" id="PF08510">
    <property type="entry name" value="PIG-P"/>
    <property type="match status" value="1"/>
</dbReference>
<dbReference type="PANTHER" id="PTHR46346:SF1">
    <property type="entry name" value="PHOSPHATIDYLINOSITOL N-ACETYLGLUCOSAMINYLTRANSFERASE SUBUNIT P"/>
    <property type="match status" value="1"/>
</dbReference>
<dbReference type="PANTHER" id="PTHR46346">
    <property type="entry name" value="PHOSPHATIDYLINOSITOL N-ACETYLGLUCOSAMINYLTRANSFERASE SUBUNIT P"/>
    <property type="match status" value="1"/>
</dbReference>
<feature type="transmembrane region" description="Helical" evidence="5">
    <location>
        <begin position="75"/>
        <end position="97"/>
    </location>
</feature>
<evidence type="ECO:0000313" key="7">
    <source>
        <dbReference type="EMBL" id="KAL0959613.1"/>
    </source>
</evidence>
<keyword evidence="4 5" id="KW-0472">Membrane</keyword>
<name>A0ABR3JUR2_9AGAR</name>
<keyword evidence="3 5" id="KW-1133">Transmembrane helix</keyword>
<evidence type="ECO:0000256" key="5">
    <source>
        <dbReference type="SAM" id="Phobius"/>
    </source>
</evidence>
<keyword evidence="2 5" id="KW-0812">Transmembrane</keyword>
<keyword evidence="8" id="KW-1185">Reference proteome</keyword>
<evidence type="ECO:0000256" key="1">
    <source>
        <dbReference type="ARBA" id="ARBA00004141"/>
    </source>
</evidence>
<dbReference type="EMBL" id="JASNQZ010000002">
    <property type="protein sequence ID" value="KAL0959613.1"/>
    <property type="molecule type" value="Genomic_DNA"/>
</dbReference>
<dbReference type="InterPro" id="IPR052263">
    <property type="entry name" value="GPI_Anchor_Biosynth"/>
</dbReference>
<evidence type="ECO:0000256" key="3">
    <source>
        <dbReference type="ARBA" id="ARBA00022989"/>
    </source>
</evidence>
<dbReference type="InterPro" id="IPR013717">
    <property type="entry name" value="PIG-P"/>
</dbReference>
<evidence type="ECO:0000256" key="2">
    <source>
        <dbReference type="ARBA" id="ARBA00022692"/>
    </source>
</evidence>
<feature type="domain" description="PIG-P" evidence="6">
    <location>
        <begin position="32"/>
        <end position="152"/>
    </location>
</feature>
<dbReference type="Proteomes" id="UP001556367">
    <property type="component" value="Unassembled WGS sequence"/>
</dbReference>
<comment type="caution">
    <text evidence="7">The sequence shown here is derived from an EMBL/GenBank/DDBJ whole genome shotgun (WGS) entry which is preliminary data.</text>
</comment>
<sequence>MSDEPQSPTSPASPIAPFPPLPPSGDHSRAPEFYGFVAWTSTSLLFVLFFLWALLPDSWIVEAGIEWYPSREWALLLPAYSVFLVLLTYFVYFALAIHATPSFSDLRAITDSYAHFPEPGVSQDNLYVSQASATGPPQLYDIPIGMVNRVVYSRRS</sequence>
<feature type="transmembrane region" description="Helical" evidence="5">
    <location>
        <begin position="33"/>
        <end position="55"/>
    </location>
</feature>
<proteinExistence type="predicted"/>
<evidence type="ECO:0000313" key="8">
    <source>
        <dbReference type="Proteomes" id="UP001556367"/>
    </source>
</evidence>
<organism evidence="7 8">
    <name type="scientific">Hohenbuehelia grisea</name>
    <dbReference type="NCBI Taxonomy" id="104357"/>
    <lineage>
        <taxon>Eukaryota</taxon>
        <taxon>Fungi</taxon>
        <taxon>Dikarya</taxon>
        <taxon>Basidiomycota</taxon>
        <taxon>Agaricomycotina</taxon>
        <taxon>Agaricomycetes</taxon>
        <taxon>Agaricomycetidae</taxon>
        <taxon>Agaricales</taxon>
        <taxon>Pleurotineae</taxon>
        <taxon>Pleurotaceae</taxon>
        <taxon>Hohenbuehelia</taxon>
    </lineage>
</organism>
<accession>A0ABR3JUR2</accession>
<reference evidence="8" key="1">
    <citation type="submission" date="2024-06" db="EMBL/GenBank/DDBJ databases">
        <title>Multi-omics analyses provide insights into the biosynthesis of the anticancer antibiotic pleurotin in Hohenbuehelia grisea.</title>
        <authorList>
            <person name="Weaver J.A."/>
            <person name="Alberti F."/>
        </authorList>
    </citation>
    <scope>NUCLEOTIDE SEQUENCE [LARGE SCALE GENOMIC DNA]</scope>
    <source>
        <strain evidence="8">T-177</strain>
    </source>
</reference>
<evidence type="ECO:0000256" key="4">
    <source>
        <dbReference type="ARBA" id="ARBA00023136"/>
    </source>
</evidence>
<evidence type="ECO:0000259" key="6">
    <source>
        <dbReference type="Pfam" id="PF08510"/>
    </source>
</evidence>
<protein>
    <recommendedName>
        <fullName evidence="6">PIG-P domain-containing protein</fullName>
    </recommendedName>
</protein>
<comment type="subcellular location">
    <subcellularLocation>
        <location evidence="1">Membrane</location>
        <topology evidence="1">Multi-pass membrane protein</topology>
    </subcellularLocation>
</comment>
<gene>
    <name evidence="7" type="ORF">HGRIS_011317</name>
</gene>